<dbReference type="EMBL" id="JBEPEK010001207">
    <property type="protein sequence ID" value="MER7188389.1"/>
    <property type="molecule type" value="Genomic_DNA"/>
</dbReference>
<reference evidence="2 3" key="1">
    <citation type="submission" date="2024-06" db="EMBL/GenBank/DDBJ databases">
        <title>The Natural Products Discovery Center: Release of the First 8490 Sequenced Strains for Exploring Actinobacteria Biosynthetic Diversity.</title>
        <authorList>
            <person name="Kalkreuter E."/>
            <person name="Kautsar S.A."/>
            <person name="Yang D."/>
            <person name="Bader C.D."/>
            <person name="Teijaro C.N."/>
            <person name="Fluegel L."/>
            <person name="Davis C.M."/>
            <person name="Simpson J.R."/>
            <person name="Lauterbach L."/>
            <person name="Steele A.D."/>
            <person name="Gui C."/>
            <person name="Meng S."/>
            <person name="Li G."/>
            <person name="Viehrig K."/>
            <person name="Ye F."/>
            <person name="Su P."/>
            <person name="Kiefer A.F."/>
            <person name="Nichols A."/>
            <person name="Cepeda A.J."/>
            <person name="Yan W."/>
            <person name="Fan B."/>
            <person name="Jiang Y."/>
            <person name="Adhikari A."/>
            <person name="Zheng C.-J."/>
            <person name="Schuster L."/>
            <person name="Cowan T.M."/>
            <person name="Smanski M.J."/>
            <person name="Chevrette M.G."/>
            <person name="De Carvalho L.P.S."/>
            <person name="Shen B."/>
        </authorList>
    </citation>
    <scope>NUCLEOTIDE SEQUENCE [LARGE SCALE GENOMIC DNA]</scope>
    <source>
        <strain evidence="2 3">NPDC000234</strain>
    </source>
</reference>
<keyword evidence="3" id="KW-1185">Reference proteome</keyword>
<name>A0ABV1XH63_9ACTN</name>
<dbReference type="Pfam" id="PF21311">
    <property type="entry name" value="Phage_RBD_prop"/>
    <property type="match status" value="1"/>
</dbReference>
<evidence type="ECO:0000259" key="1">
    <source>
        <dbReference type="Pfam" id="PF21311"/>
    </source>
</evidence>
<accession>A0ABV1XH63</accession>
<evidence type="ECO:0000313" key="2">
    <source>
        <dbReference type="EMBL" id="MER7188389.1"/>
    </source>
</evidence>
<comment type="caution">
    <text evidence="2">The sequence shown here is derived from an EMBL/GenBank/DDBJ whole genome shotgun (WGS) entry which is preliminary data.</text>
</comment>
<dbReference type="PROSITE" id="PS51318">
    <property type="entry name" value="TAT"/>
    <property type="match status" value="1"/>
</dbReference>
<dbReference type="RefSeq" id="WP_350793334.1">
    <property type="nucleotide sequence ID" value="NZ_JBEPEK010001207.1"/>
</dbReference>
<dbReference type="InterPro" id="IPR048799">
    <property type="entry name" value="P68_RBP_TagC-like_beta-prop"/>
</dbReference>
<gene>
    <name evidence="2" type="ORF">ABT404_54560</name>
</gene>
<feature type="domain" description="P68 RBP/TagC-like beta-propeller" evidence="1">
    <location>
        <begin position="74"/>
        <end position="274"/>
    </location>
</feature>
<proteinExistence type="predicted"/>
<evidence type="ECO:0000313" key="3">
    <source>
        <dbReference type="Proteomes" id="UP001474181"/>
    </source>
</evidence>
<dbReference type="InterPro" id="IPR006311">
    <property type="entry name" value="TAT_signal"/>
</dbReference>
<sequence>MSDIAHESGPHRTNRRAFLRGSAALTVAAATGGLSLSAAGTANAVVDATLHFKLDGTGDNPVLRQTLHQPYWAMQSFAYDHVYGHIYFVQTKVGSDNGDLWVSRTDLSGNVLGAMAIHAFDHGSSIGVEPDTDGSPYIWVAGDWESKNPNATPPEPPNSHKIARFKYKDGGDLDYFNRGGQYLGVFPMDVATFLDCPRPAIDPYNNRLLIRYMGTTTPWRLALFDLSQVLSSGVISKRLLERAIPTNAELGLNDSDQFQGITAYGQYAYLLFGGPPSSSDSTPPSYIICIDMNDPGSAYRWKFATTAGASLPGREPQGIAVWRSSGGPRLAFGFSDKITSTSPDSFEASVFFKDQLTSGWPS</sequence>
<dbReference type="Proteomes" id="UP001474181">
    <property type="component" value="Unassembled WGS sequence"/>
</dbReference>
<protein>
    <submittedName>
        <fullName evidence="2">Twin-arginine translocation signal domain-containing protein</fullName>
    </submittedName>
</protein>
<organism evidence="2 3">
    <name type="scientific">Streptomyces hyaluromycini</name>
    <dbReference type="NCBI Taxonomy" id="1377993"/>
    <lineage>
        <taxon>Bacteria</taxon>
        <taxon>Bacillati</taxon>
        <taxon>Actinomycetota</taxon>
        <taxon>Actinomycetes</taxon>
        <taxon>Kitasatosporales</taxon>
        <taxon>Streptomycetaceae</taxon>
        <taxon>Streptomyces</taxon>
    </lineage>
</organism>